<name>A0A251WX77_9RHOB</name>
<organism evidence="3 4">
    <name type="scientific">Marivivens niveibacter</name>
    <dbReference type="NCBI Taxonomy" id="1930667"/>
    <lineage>
        <taxon>Bacteria</taxon>
        <taxon>Pseudomonadati</taxon>
        <taxon>Pseudomonadota</taxon>
        <taxon>Alphaproteobacteria</taxon>
        <taxon>Rhodobacterales</taxon>
        <taxon>Paracoccaceae</taxon>
        <taxon>Marivivens group</taxon>
        <taxon>Marivivens</taxon>
    </lineage>
</organism>
<dbReference type="AlphaFoldDB" id="A0A251WX77"/>
<feature type="transmembrane region" description="Helical" evidence="1">
    <location>
        <begin position="141"/>
        <end position="162"/>
    </location>
</feature>
<dbReference type="InterPro" id="IPR000045">
    <property type="entry name" value="Prepilin_IV_endopep_pep"/>
</dbReference>
<gene>
    <name evidence="3" type="ORF">BVC71_09110</name>
</gene>
<dbReference type="EMBL" id="MSPP01000003">
    <property type="protein sequence ID" value="OUD08871.1"/>
    <property type="molecule type" value="Genomic_DNA"/>
</dbReference>
<feature type="transmembrane region" description="Helical" evidence="1">
    <location>
        <begin position="60"/>
        <end position="82"/>
    </location>
</feature>
<evidence type="ECO:0000313" key="3">
    <source>
        <dbReference type="EMBL" id="OUD08871.1"/>
    </source>
</evidence>
<dbReference type="OrthoDB" id="7709484at2"/>
<comment type="caution">
    <text evidence="3">The sequence shown here is derived from an EMBL/GenBank/DDBJ whole genome shotgun (WGS) entry which is preliminary data.</text>
</comment>
<protein>
    <recommendedName>
        <fullName evidence="2">Prepilin type IV endopeptidase peptidase domain-containing protein</fullName>
    </recommendedName>
</protein>
<keyword evidence="1" id="KW-1133">Transmembrane helix</keyword>
<evidence type="ECO:0000313" key="4">
    <source>
        <dbReference type="Proteomes" id="UP000194664"/>
    </source>
</evidence>
<feature type="domain" description="Prepilin type IV endopeptidase peptidase" evidence="2">
    <location>
        <begin position="16"/>
        <end position="115"/>
    </location>
</feature>
<keyword evidence="4" id="KW-1185">Reference proteome</keyword>
<evidence type="ECO:0000256" key="1">
    <source>
        <dbReference type="SAM" id="Phobius"/>
    </source>
</evidence>
<keyword evidence="1" id="KW-0472">Membrane</keyword>
<dbReference type="RefSeq" id="WP_086451361.1">
    <property type="nucleotide sequence ID" value="NZ_MSPP01000003.1"/>
</dbReference>
<dbReference type="GO" id="GO:0004190">
    <property type="term" value="F:aspartic-type endopeptidase activity"/>
    <property type="evidence" value="ECO:0007669"/>
    <property type="project" value="InterPro"/>
</dbReference>
<dbReference type="Pfam" id="PF01478">
    <property type="entry name" value="Peptidase_A24"/>
    <property type="match status" value="1"/>
</dbReference>
<dbReference type="Gene3D" id="1.20.120.1220">
    <property type="match status" value="1"/>
</dbReference>
<dbReference type="GO" id="GO:0016020">
    <property type="term" value="C:membrane"/>
    <property type="evidence" value="ECO:0007669"/>
    <property type="project" value="InterPro"/>
</dbReference>
<evidence type="ECO:0000259" key="2">
    <source>
        <dbReference type="Pfam" id="PF01478"/>
    </source>
</evidence>
<reference evidence="3 4" key="1">
    <citation type="submission" date="2016-12" db="EMBL/GenBank/DDBJ databases">
        <title>The draft genome sequence of HSLHS2.</title>
        <authorList>
            <person name="Hu D."/>
            <person name="Wang L."/>
            <person name="Shao Z."/>
        </authorList>
    </citation>
    <scope>NUCLEOTIDE SEQUENCE [LARGE SCALE GENOMIC DNA]</scope>
    <source>
        <strain evidence="3">MCCC 1A06712</strain>
    </source>
</reference>
<keyword evidence="1" id="KW-0812">Transmembrane</keyword>
<dbReference type="Proteomes" id="UP000194664">
    <property type="component" value="Unassembled WGS sequence"/>
</dbReference>
<feature type="transmembrane region" description="Helical" evidence="1">
    <location>
        <begin position="36"/>
        <end position="54"/>
    </location>
</feature>
<proteinExistence type="predicted"/>
<sequence>MDLTTTQAAWFLPAVAPICIYVAYSDLRSMKIPNKAVLALIAVFAVIGLIALPLDVWAWRWVHLVALLVAGVVANAVGLMGAGDAKFIAAAAPFVSRQDAPMMMYILAAAILIGVGLHRVAKYTALRKLAPNWESWSTGKRFPMGFPLGMALIAYLIAPFIAA</sequence>
<accession>A0A251WX77</accession>
<feature type="transmembrane region" description="Helical" evidence="1">
    <location>
        <begin position="6"/>
        <end position="24"/>
    </location>
</feature>
<feature type="transmembrane region" description="Helical" evidence="1">
    <location>
        <begin position="102"/>
        <end position="121"/>
    </location>
</feature>